<dbReference type="GO" id="GO:0005634">
    <property type="term" value="C:nucleus"/>
    <property type="evidence" value="ECO:0007669"/>
    <property type="project" value="UniProtKB-SubCell"/>
</dbReference>
<dbReference type="Gene3D" id="2.40.330.10">
    <property type="entry name" value="DNA-binding pseudobarrel domain"/>
    <property type="match status" value="1"/>
</dbReference>
<organism evidence="6 7">
    <name type="scientific">Brassica carinata</name>
    <name type="common">Ethiopian mustard</name>
    <name type="synonym">Abyssinian cabbage</name>
    <dbReference type="NCBI Taxonomy" id="52824"/>
    <lineage>
        <taxon>Eukaryota</taxon>
        <taxon>Viridiplantae</taxon>
        <taxon>Streptophyta</taxon>
        <taxon>Embryophyta</taxon>
        <taxon>Tracheophyta</taxon>
        <taxon>Spermatophyta</taxon>
        <taxon>Magnoliopsida</taxon>
        <taxon>eudicotyledons</taxon>
        <taxon>Gunneridae</taxon>
        <taxon>Pentapetalae</taxon>
        <taxon>rosids</taxon>
        <taxon>malvids</taxon>
        <taxon>Brassicales</taxon>
        <taxon>Brassicaceae</taxon>
        <taxon>Brassiceae</taxon>
        <taxon>Brassica</taxon>
    </lineage>
</organism>
<dbReference type="PANTHER" id="PTHR34269">
    <property type="entry name" value="TRANSCRIPTION FACTOR B3-DOMAIN FAMILY-RELATED"/>
    <property type="match status" value="1"/>
</dbReference>
<dbReference type="AlphaFoldDB" id="A0A8X7VVB2"/>
<dbReference type="PANTHER" id="PTHR34269:SF11">
    <property type="entry name" value="B3 DOMAIN PROTEIN"/>
    <property type="match status" value="1"/>
</dbReference>
<evidence type="ECO:0000313" key="7">
    <source>
        <dbReference type="Proteomes" id="UP000886595"/>
    </source>
</evidence>
<evidence type="ECO:0000256" key="4">
    <source>
        <dbReference type="ARBA" id="ARBA00023163"/>
    </source>
</evidence>
<evidence type="ECO:0000256" key="2">
    <source>
        <dbReference type="ARBA" id="ARBA00023015"/>
    </source>
</evidence>
<dbReference type="Proteomes" id="UP000886595">
    <property type="component" value="Unassembled WGS sequence"/>
</dbReference>
<keyword evidence="4" id="KW-0804">Transcription</keyword>
<dbReference type="CDD" id="cd10017">
    <property type="entry name" value="B3_DNA"/>
    <property type="match status" value="1"/>
</dbReference>
<dbReference type="InterPro" id="IPR015300">
    <property type="entry name" value="DNA-bd_pseudobarrel_sf"/>
</dbReference>
<comment type="subcellular location">
    <subcellularLocation>
        <location evidence="1">Nucleus</location>
    </subcellularLocation>
</comment>
<dbReference type="SUPFAM" id="SSF101936">
    <property type="entry name" value="DNA-binding pseudobarrel domain"/>
    <property type="match status" value="1"/>
</dbReference>
<dbReference type="GO" id="GO:0003677">
    <property type="term" value="F:DNA binding"/>
    <property type="evidence" value="ECO:0007669"/>
    <property type="project" value="UniProtKB-KW"/>
</dbReference>
<dbReference type="InterPro" id="IPR051442">
    <property type="entry name" value="B3_domain"/>
</dbReference>
<dbReference type="InterPro" id="IPR005508">
    <property type="entry name" value="At2g31720-like"/>
</dbReference>
<protein>
    <recommendedName>
        <fullName evidence="8">B3 domain-containing protein</fullName>
    </recommendedName>
</protein>
<gene>
    <name evidence="6" type="ORF">Bca52824_021443</name>
</gene>
<keyword evidence="3" id="KW-0238">DNA-binding</keyword>
<evidence type="ECO:0000256" key="1">
    <source>
        <dbReference type="ARBA" id="ARBA00004123"/>
    </source>
</evidence>
<keyword evidence="5" id="KW-0539">Nucleus</keyword>
<sequence>MVNTRPSSSLTTPRLLDLFPSQACMVSSATRNERAVTSLAHLRNIKTPDTELTLSINPDIWEIKKLLTESDVRNSQTRLMLPKEYVVPHILGYLTDEERIMVEGANNQGLRINVYDRDTESTHQLTLKKWHSSGSYVLINNWNKDFVKRRQLKAGKLIGLFWNTYATRLQFCVLN</sequence>
<evidence type="ECO:0000256" key="3">
    <source>
        <dbReference type="ARBA" id="ARBA00023125"/>
    </source>
</evidence>
<comment type="caution">
    <text evidence="6">The sequence shown here is derived from an EMBL/GenBank/DDBJ whole genome shotgun (WGS) entry which is preliminary data.</text>
</comment>
<proteinExistence type="predicted"/>
<dbReference type="Pfam" id="PF03754">
    <property type="entry name" value="At2g31720-like"/>
    <property type="match status" value="1"/>
</dbReference>
<evidence type="ECO:0008006" key="8">
    <source>
        <dbReference type="Google" id="ProtNLM"/>
    </source>
</evidence>
<dbReference type="InterPro" id="IPR003340">
    <property type="entry name" value="B3_DNA-bd"/>
</dbReference>
<accession>A0A8X7VVB2</accession>
<evidence type="ECO:0000313" key="6">
    <source>
        <dbReference type="EMBL" id="KAG2318321.1"/>
    </source>
</evidence>
<dbReference type="OrthoDB" id="1062923at2759"/>
<keyword evidence="2" id="KW-0805">Transcription regulation</keyword>
<evidence type="ECO:0000256" key="5">
    <source>
        <dbReference type="ARBA" id="ARBA00023242"/>
    </source>
</evidence>
<name>A0A8X7VVB2_BRACI</name>
<reference evidence="6 7" key="1">
    <citation type="submission" date="2020-02" db="EMBL/GenBank/DDBJ databases">
        <authorList>
            <person name="Ma Q."/>
            <person name="Huang Y."/>
            <person name="Song X."/>
            <person name="Pei D."/>
        </authorList>
    </citation>
    <scope>NUCLEOTIDE SEQUENCE [LARGE SCALE GENOMIC DNA]</scope>
    <source>
        <strain evidence="6">Sxm20200214</strain>
        <tissue evidence="6">Leaf</tissue>
    </source>
</reference>
<dbReference type="EMBL" id="JAAMPC010000004">
    <property type="protein sequence ID" value="KAG2318321.1"/>
    <property type="molecule type" value="Genomic_DNA"/>
</dbReference>
<keyword evidence="7" id="KW-1185">Reference proteome</keyword>